<proteinExistence type="predicted"/>
<keyword evidence="1" id="KW-0378">Hydrolase</keyword>
<organism evidence="3 4">
    <name type="scientific">Pseudooceanicola algae</name>
    <dbReference type="NCBI Taxonomy" id="1537215"/>
    <lineage>
        <taxon>Bacteria</taxon>
        <taxon>Pseudomonadati</taxon>
        <taxon>Pseudomonadota</taxon>
        <taxon>Alphaproteobacteria</taxon>
        <taxon>Rhodobacterales</taxon>
        <taxon>Paracoccaceae</taxon>
        <taxon>Pseudooceanicola</taxon>
    </lineage>
</organism>
<keyword evidence="4" id="KW-1185">Reference proteome</keyword>
<dbReference type="NCBIfam" id="TIGR00976">
    <property type="entry name" value="CocE_NonD"/>
    <property type="match status" value="1"/>
</dbReference>
<dbReference type="Gene3D" id="1.10.3020.10">
    <property type="entry name" value="alpha-amino acid ester hydrolase ( Helical cap domain)"/>
    <property type="match status" value="1"/>
</dbReference>
<evidence type="ECO:0000259" key="2">
    <source>
        <dbReference type="SMART" id="SM00939"/>
    </source>
</evidence>
<keyword evidence="3" id="KW-0614">Plasmid</keyword>
<dbReference type="GO" id="GO:0008239">
    <property type="term" value="F:dipeptidyl-peptidase activity"/>
    <property type="evidence" value="ECO:0007669"/>
    <property type="project" value="InterPro"/>
</dbReference>
<accession>A0A418SD45</accession>
<dbReference type="OrthoDB" id="9806163at2"/>
<sequence>MTATPGHPRPITETEDLRIALSDGCHLSARLWMPKDAASDPVPVILEYIPYRKRDGTAARDALMHPYFAAHGYAAVRVDIRGSGDSDGLLEDEYSAQELSDACEVIAWLAAQPWCSGSVGMMGKSWGGFNCLQTAALRPPALKAVVTVCSAADRFADDIHYKGGCLLGENFGWGTLMLSYMARPPDPTLRPDWREEWLKRLDGLEYLAPRWTEHQARDDYWKHGSVCEDYAAIAAPVLAFGGWADNYMNTVPKLVGNLSVPCKGIIGPWGHQYAHTAEPGPQIGFLQEALRWWDRWLKDVPNGAENDPDMRSYMLDSAAPDACTPHRAGHWVATPDWRNRPQKTTRLHLTDAGLGDEAAPLSATVQTPQHLGLFAGEFFPLGQNAELPGDQAPDDALSTCFDGAPLDAPMALLGAADLHLRLTSDAPRAHLVARLCDVAPDGSSVRIAHGMMNLCHRDDTSAPADVPTDGPFDVVLRLDHMAYRLAAGHQLRIALSTTYWPFIWPTPTATRLTLHSGHLALPLHSGGTDDEWQFPAPESAAPWRFRQHSPADASRRIDHDLITGQRSLIVTEDSGDAEDLDHGLISGETSTERWTITPDAPLSAKAEITWEQRLSRGDWGVRIQVEAQMQADGDTFSLKARLRAFENEQEIYARDYDEPVPRRHG</sequence>
<dbReference type="Proteomes" id="UP000283786">
    <property type="component" value="Plasmid p202"/>
</dbReference>
<gene>
    <name evidence="3" type="ORF">PSAL_036360</name>
</gene>
<dbReference type="SUPFAM" id="SSF53474">
    <property type="entry name" value="alpha/beta-Hydrolases"/>
    <property type="match status" value="1"/>
</dbReference>
<dbReference type="InterPro" id="IPR000383">
    <property type="entry name" value="Xaa-Pro-like_dom"/>
</dbReference>
<dbReference type="InterPro" id="IPR050585">
    <property type="entry name" value="Xaa-Pro_dipeptidyl-ppase/CocE"/>
</dbReference>
<dbReference type="InterPro" id="IPR013736">
    <property type="entry name" value="Xaa-Pro_dipept_C"/>
</dbReference>
<dbReference type="Gene3D" id="2.60.120.260">
    <property type="entry name" value="Galactose-binding domain-like"/>
    <property type="match status" value="1"/>
</dbReference>
<dbReference type="Pfam" id="PF02129">
    <property type="entry name" value="Peptidase_S15"/>
    <property type="match status" value="1"/>
</dbReference>
<protein>
    <recommendedName>
        <fullName evidence="2">Xaa-Pro dipeptidyl-peptidase C-terminal domain-containing protein</fullName>
    </recommendedName>
</protein>
<dbReference type="SUPFAM" id="SSF49785">
    <property type="entry name" value="Galactose-binding domain-like"/>
    <property type="match status" value="1"/>
</dbReference>
<name>A0A418SD45_9RHOB</name>
<dbReference type="InterPro" id="IPR008979">
    <property type="entry name" value="Galactose-bd-like_sf"/>
</dbReference>
<dbReference type="PANTHER" id="PTHR43056:SF10">
    <property type="entry name" value="COCE_NOND FAMILY, PUTATIVE (AFU_ORTHOLOGUE AFUA_7G00600)-RELATED"/>
    <property type="match status" value="1"/>
</dbReference>
<evidence type="ECO:0000313" key="4">
    <source>
        <dbReference type="Proteomes" id="UP000283786"/>
    </source>
</evidence>
<dbReference type="Gene3D" id="3.40.50.1820">
    <property type="entry name" value="alpha/beta hydrolase"/>
    <property type="match status" value="1"/>
</dbReference>
<dbReference type="SMART" id="SM00939">
    <property type="entry name" value="PepX_C"/>
    <property type="match status" value="1"/>
</dbReference>
<dbReference type="Pfam" id="PF08530">
    <property type="entry name" value="PepX_C"/>
    <property type="match status" value="1"/>
</dbReference>
<reference evidence="3 4" key="1">
    <citation type="submission" date="2020-08" db="EMBL/GenBank/DDBJ databases">
        <title>Genome sequence of Rhodobacteraceae bacterium Lw-13e.</title>
        <authorList>
            <person name="Poehlein A."/>
            <person name="Wolter L."/>
            <person name="Daniel R."/>
            <person name="Brinkhoff T."/>
        </authorList>
    </citation>
    <scope>NUCLEOTIDE SEQUENCE [LARGE SCALE GENOMIC DNA]</scope>
    <source>
        <strain evidence="3 4">Lw-13e</strain>
        <plasmid evidence="3 4">p202</plasmid>
    </source>
</reference>
<dbReference type="EMBL" id="CP060437">
    <property type="protein sequence ID" value="QPM92372.1"/>
    <property type="molecule type" value="Genomic_DNA"/>
</dbReference>
<feature type="domain" description="Xaa-Pro dipeptidyl-peptidase C-terminal" evidence="2">
    <location>
        <begin position="290"/>
        <end position="542"/>
    </location>
</feature>
<dbReference type="RefSeq" id="WP_119840455.1">
    <property type="nucleotide sequence ID" value="NZ_CP060437.1"/>
</dbReference>
<dbReference type="PANTHER" id="PTHR43056">
    <property type="entry name" value="PEPTIDASE S9 PROLYL OLIGOPEPTIDASE"/>
    <property type="match status" value="1"/>
</dbReference>
<dbReference type="KEGG" id="palw:PSAL_036360"/>
<evidence type="ECO:0000256" key="1">
    <source>
        <dbReference type="ARBA" id="ARBA00022801"/>
    </source>
</evidence>
<dbReference type="AlphaFoldDB" id="A0A418SD45"/>
<dbReference type="InterPro" id="IPR029058">
    <property type="entry name" value="AB_hydrolase_fold"/>
</dbReference>
<geneLocation type="plasmid" evidence="3 4">
    <name>p202</name>
</geneLocation>
<evidence type="ECO:0000313" key="3">
    <source>
        <dbReference type="EMBL" id="QPM92372.1"/>
    </source>
</evidence>
<dbReference type="InterPro" id="IPR005674">
    <property type="entry name" value="CocE/Ser_esterase"/>
</dbReference>